<evidence type="ECO:0000313" key="2">
    <source>
        <dbReference type="EMBL" id="EJK68087.1"/>
    </source>
</evidence>
<evidence type="ECO:0000313" key="3">
    <source>
        <dbReference type="Proteomes" id="UP000266841"/>
    </source>
</evidence>
<protein>
    <submittedName>
        <fullName evidence="2">Uncharacterized protein</fullName>
    </submittedName>
</protein>
<evidence type="ECO:0000256" key="1">
    <source>
        <dbReference type="SAM" id="MobiDB-lite"/>
    </source>
</evidence>
<accession>K0TC69</accession>
<dbReference type="EMBL" id="AGNL01012101">
    <property type="protein sequence ID" value="EJK68087.1"/>
    <property type="molecule type" value="Genomic_DNA"/>
</dbReference>
<feature type="compositionally biased region" description="Low complexity" evidence="1">
    <location>
        <begin position="112"/>
        <end position="126"/>
    </location>
</feature>
<keyword evidence="3" id="KW-1185">Reference proteome</keyword>
<comment type="caution">
    <text evidence="2">The sequence shown here is derived from an EMBL/GenBank/DDBJ whole genome shotgun (WGS) entry which is preliminary data.</text>
</comment>
<gene>
    <name evidence="2" type="ORF">THAOC_10773</name>
</gene>
<dbReference type="Proteomes" id="UP000266841">
    <property type="component" value="Unassembled WGS sequence"/>
</dbReference>
<organism evidence="2 3">
    <name type="scientific">Thalassiosira oceanica</name>
    <name type="common">Marine diatom</name>
    <dbReference type="NCBI Taxonomy" id="159749"/>
    <lineage>
        <taxon>Eukaryota</taxon>
        <taxon>Sar</taxon>
        <taxon>Stramenopiles</taxon>
        <taxon>Ochrophyta</taxon>
        <taxon>Bacillariophyta</taxon>
        <taxon>Coscinodiscophyceae</taxon>
        <taxon>Thalassiosirophycidae</taxon>
        <taxon>Thalassiosirales</taxon>
        <taxon>Thalassiosiraceae</taxon>
        <taxon>Thalassiosira</taxon>
    </lineage>
</organism>
<name>K0TC69_THAOC</name>
<feature type="region of interest" description="Disordered" evidence="1">
    <location>
        <begin position="65"/>
        <end position="188"/>
    </location>
</feature>
<feature type="compositionally biased region" description="Basic residues" evidence="1">
    <location>
        <begin position="68"/>
        <end position="78"/>
    </location>
</feature>
<feature type="compositionally biased region" description="Basic residues" evidence="1">
    <location>
        <begin position="127"/>
        <end position="136"/>
    </location>
</feature>
<proteinExistence type="predicted"/>
<feature type="compositionally biased region" description="Low complexity" evidence="1">
    <location>
        <begin position="142"/>
        <end position="154"/>
    </location>
</feature>
<feature type="compositionally biased region" description="Basic and acidic residues" evidence="1">
    <location>
        <begin position="102"/>
        <end position="111"/>
    </location>
</feature>
<sequence length="188" mass="21053">ESGLVGWSRHPRRKSLADVASFVFGWVADDKLGYIALQGRRRSDAAAAAVWQTWQSSSIWVEDDGSRLRHRGHPRPRRPPTVDPAARARARQRVPLTPTRTTSERRTDDTKWTATTTAMMRAIARGRGARRRRGRRREGSLRDGPGPARAAAGRNARDPRRGDGGPATAPVGDRVDPAPERRRRCQRR</sequence>
<feature type="non-terminal residue" evidence="2">
    <location>
        <position position="1"/>
    </location>
</feature>
<reference evidence="2 3" key="1">
    <citation type="journal article" date="2012" name="Genome Biol.">
        <title>Genome and low-iron response of an oceanic diatom adapted to chronic iron limitation.</title>
        <authorList>
            <person name="Lommer M."/>
            <person name="Specht M."/>
            <person name="Roy A.S."/>
            <person name="Kraemer L."/>
            <person name="Andreson R."/>
            <person name="Gutowska M.A."/>
            <person name="Wolf J."/>
            <person name="Bergner S.V."/>
            <person name="Schilhabel M.B."/>
            <person name="Klostermeier U.C."/>
            <person name="Beiko R.G."/>
            <person name="Rosenstiel P."/>
            <person name="Hippler M."/>
            <person name="Laroche J."/>
        </authorList>
    </citation>
    <scope>NUCLEOTIDE SEQUENCE [LARGE SCALE GENOMIC DNA]</scope>
    <source>
        <strain evidence="2 3">CCMP1005</strain>
    </source>
</reference>
<dbReference type="AlphaFoldDB" id="K0TC69"/>